<dbReference type="AlphaFoldDB" id="A0AAE3NWW8"/>
<proteinExistence type="predicted"/>
<accession>A0AAE3NWW8</accession>
<comment type="caution">
    <text evidence="1">The sequence shown here is derived from an EMBL/GenBank/DDBJ whole genome shotgun (WGS) entry which is preliminary data.</text>
</comment>
<dbReference type="EMBL" id="JARGDL010000004">
    <property type="protein sequence ID" value="MDF1611556.1"/>
    <property type="molecule type" value="Genomic_DNA"/>
</dbReference>
<dbReference type="Gene3D" id="2.40.160.60">
    <property type="entry name" value="Outer membrane protein transport protein (OMPP1/FadL/TodX)"/>
    <property type="match status" value="1"/>
</dbReference>
<dbReference type="RefSeq" id="WP_321535322.1">
    <property type="nucleotide sequence ID" value="NZ_JARGDL010000004.1"/>
</dbReference>
<evidence type="ECO:0000313" key="1">
    <source>
        <dbReference type="EMBL" id="MDF1611556.1"/>
    </source>
</evidence>
<sequence length="270" mass="30065">MNSHLKLTIILLLIAIDGFAQVSPGAKQIALAHSDVSFSNDAFSLFNNSALIASSKNREFGFFYSPSPFEEKAMSNAFASYIEPTSIGNFSAGFSIYGFELYKETQFALGYGKNINNNFSFGGTLIYKNVNIKNYGSKGNVFLNLGGIAKLNEQLGFGFYIENATHSTISKDDNQVPTVFWGGLHYRPINDFVFSSALRKEIGYNVSLRFGAEYTLMNFLKLRIGVQNEPSIFHGGFGVIYNFIQFDYAFSSHNDLGLTHQFGILIRLQK</sequence>
<keyword evidence="2" id="KW-1185">Reference proteome</keyword>
<name>A0AAE3NWW8_9BACT</name>
<organism evidence="1 2">
    <name type="scientific">Stygiobacter electus</name>
    <dbReference type="NCBI Taxonomy" id="3032292"/>
    <lineage>
        <taxon>Bacteria</taxon>
        <taxon>Pseudomonadati</taxon>
        <taxon>Ignavibacteriota</taxon>
        <taxon>Ignavibacteria</taxon>
        <taxon>Ignavibacteriales</taxon>
        <taxon>Melioribacteraceae</taxon>
        <taxon>Stygiobacter</taxon>
    </lineage>
</organism>
<evidence type="ECO:0000313" key="2">
    <source>
        <dbReference type="Proteomes" id="UP001221302"/>
    </source>
</evidence>
<reference evidence="1" key="1">
    <citation type="submission" date="2023-03" db="EMBL/GenBank/DDBJ databases">
        <title>Stygiobacter electus gen. nov., sp. nov., facultatively anaerobic thermotolerant bacterium of the class Ignavibacteria from a well of Yessentuki mineral water deposit.</title>
        <authorList>
            <person name="Podosokorskaya O.A."/>
            <person name="Elcheninov A.G."/>
            <person name="Petrova N.F."/>
            <person name="Zavarzina D.G."/>
            <person name="Kublanov I.V."/>
            <person name="Merkel A.Y."/>
        </authorList>
    </citation>
    <scope>NUCLEOTIDE SEQUENCE</scope>
    <source>
        <strain evidence="1">09-Me</strain>
    </source>
</reference>
<protein>
    <submittedName>
        <fullName evidence="1">Uncharacterized protein</fullName>
    </submittedName>
</protein>
<dbReference type="Proteomes" id="UP001221302">
    <property type="component" value="Unassembled WGS sequence"/>
</dbReference>
<gene>
    <name evidence="1" type="ORF">P0M35_05305</name>
</gene>